<dbReference type="InterPro" id="IPR041118">
    <property type="entry name" value="Rx_N"/>
</dbReference>
<organism evidence="6 7">
    <name type="scientific">Hibiscus sabdariffa</name>
    <name type="common">roselle</name>
    <dbReference type="NCBI Taxonomy" id="183260"/>
    <lineage>
        <taxon>Eukaryota</taxon>
        <taxon>Viridiplantae</taxon>
        <taxon>Streptophyta</taxon>
        <taxon>Embryophyta</taxon>
        <taxon>Tracheophyta</taxon>
        <taxon>Spermatophyta</taxon>
        <taxon>Magnoliopsida</taxon>
        <taxon>eudicotyledons</taxon>
        <taxon>Gunneridae</taxon>
        <taxon>Pentapetalae</taxon>
        <taxon>rosids</taxon>
        <taxon>malvids</taxon>
        <taxon>Malvales</taxon>
        <taxon>Malvaceae</taxon>
        <taxon>Malvoideae</taxon>
        <taxon>Hibiscus</taxon>
    </lineage>
</organism>
<dbReference type="SUPFAM" id="SSF52058">
    <property type="entry name" value="L domain-like"/>
    <property type="match status" value="1"/>
</dbReference>
<feature type="domain" description="Disease resistance R13L4/SHOC-2-like LRR" evidence="5">
    <location>
        <begin position="372"/>
        <end position="680"/>
    </location>
</feature>
<dbReference type="PANTHER" id="PTHR23155">
    <property type="entry name" value="DISEASE RESISTANCE PROTEIN RP"/>
    <property type="match status" value="1"/>
</dbReference>
<evidence type="ECO:0000313" key="7">
    <source>
        <dbReference type="Proteomes" id="UP001396334"/>
    </source>
</evidence>
<dbReference type="InterPro" id="IPR032675">
    <property type="entry name" value="LRR_dom_sf"/>
</dbReference>
<reference evidence="6 7" key="1">
    <citation type="journal article" date="2024" name="G3 (Bethesda)">
        <title>Genome assembly of Hibiscus sabdariffa L. provides insights into metabolisms of medicinal natural products.</title>
        <authorList>
            <person name="Kim T."/>
        </authorList>
    </citation>
    <scope>NUCLEOTIDE SEQUENCE [LARGE SCALE GENOMIC DNA]</scope>
    <source>
        <strain evidence="6">TK-2024</strain>
        <tissue evidence="6">Old leaves</tissue>
    </source>
</reference>
<keyword evidence="2" id="KW-0547">Nucleotide-binding</keyword>
<keyword evidence="1" id="KW-0677">Repeat</keyword>
<dbReference type="InterPro" id="IPR038005">
    <property type="entry name" value="RX-like_CC"/>
</dbReference>
<dbReference type="Gene3D" id="3.80.10.10">
    <property type="entry name" value="Ribonuclease Inhibitor"/>
    <property type="match status" value="2"/>
</dbReference>
<sequence length="717" mass="83176">MAWAALTSALKTIGEEAAYLWGVEDQVKRLEKELKWMQDFLGNNGTNHLQADEIRELAYDAEDVLETFALEIGSKTRPGFTNRIKRYACFLHELWLLHETRSNIEKIIAKSKDLVRRLSAYCLKESRSGGEGPSSSIMQEQRWQRTHRLGDDEIVGRRDDIDKLVPVVVDEKSEWRVVSIYGMGEVASLESHPHKLQCLDEVESWELFRMVTFPQADSPGIVPSKQEWEIAEDVAEGYLMELAERNMIEPRERDVATLKIKTFQLHDIMRDICLSKAKQENFLFIVDQSNALSSSTIREARRISAHKLFETQRIECPNLRSLSFFGIFSRKGGARLIWIGERTLLNRIRYTWKIVYNPFPKARWFWTSYIFTNLKLLRVLNYEGEIAFLNCRFIGDIGNLIHLRFLRLKNIRFKGSEFPSSLGDLICLETLDLRVSGNEPEPMHVPDVIWRMEQLRHLYLPCECDEETKLKLGTLRNLQTLVNFNTEYCYVEDLINMTNIRKLKIRGPFKIEHFDMEDLNKNPPIIEGRYLQSLSISSYTMYPRHLTHLLSSCVNISKLKLEGRGCKLPERCHLSPNLAYIKLKRCKLEEDPMPTLETLRNLRVLELHHTLERLKIHCSAQGFPKLESLSLCAPHLTEWKVNKGAMPCLRGLEIVLCKSLKGLPNGLRFITTLQELKIISMPEEFKDRVVQGGRDFHKVQHVPSVIFEDQGQCPLYG</sequence>
<dbReference type="EMBL" id="JBBPBN010000020">
    <property type="protein sequence ID" value="KAK9016694.1"/>
    <property type="molecule type" value="Genomic_DNA"/>
</dbReference>
<comment type="caution">
    <text evidence="6">The sequence shown here is derived from an EMBL/GenBank/DDBJ whole genome shotgun (WGS) entry which is preliminary data.</text>
</comment>
<keyword evidence="3" id="KW-0611">Plant defense</keyword>
<gene>
    <name evidence="6" type="ORF">V6N11_079189</name>
</gene>
<dbReference type="PANTHER" id="PTHR23155:SF1185">
    <property type="entry name" value="DISEASE RESISTANCE RPP8-LIKE PROTEIN 3-RELATED"/>
    <property type="match status" value="1"/>
</dbReference>
<feature type="domain" description="Disease resistance N-terminal" evidence="4">
    <location>
        <begin position="9"/>
        <end position="76"/>
    </location>
</feature>
<evidence type="ECO:0000256" key="2">
    <source>
        <dbReference type="ARBA" id="ARBA00022741"/>
    </source>
</evidence>
<dbReference type="CDD" id="cd14798">
    <property type="entry name" value="RX-CC_like"/>
    <property type="match status" value="1"/>
</dbReference>
<dbReference type="Pfam" id="PF23598">
    <property type="entry name" value="LRR_14"/>
    <property type="match status" value="1"/>
</dbReference>
<dbReference type="Pfam" id="PF18052">
    <property type="entry name" value="Rx_N"/>
    <property type="match status" value="1"/>
</dbReference>
<dbReference type="Gene3D" id="1.20.5.4130">
    <property type="match status" value="1"/>
</dbReference>
<accession>A0ABR2RV11</accession>
<proteinExistence type="predicted"/>
<dbReference type="Proteomes" id="UP001396334">
    <property type="component" value="Unassembled WGS sequence"/>
</dbReference>
<evidence type="ECO:0000256" key="3">
    <source>
        <dbReference type="ARBA" id="ARBA00022821"/>
    </source>
</evidence>
<dbReference type="InterPro" id="IPR044974">
    <property type="entry name" value="Disease_R_plants"/>
</dbReference>
<evidence type="ECO:0008006" key="8">
    <source>
        <dbReference type="Google" id="ProtNLM"/>
    </source>
</evidence>
<evidence type="ECO:0000259" key="4">
    <source>
        <dbReference type="Pfam" id="PF18052"/>
    </source>
</evidence>
<dbReference type="InterPro" id="IPR055414">
    <property type="entry name" value="LRR_R13L4/SHOC2-like"/>
</dbReference>
<protein>
    <recommendedName>
        <fullName evidence="8">Rx N-terminal domain-containing protein</fullName>
    </recommendedName>
</protein>
<evidence type="ECO:0000256" key="1">
    <source>
        <dbReference type="ARBA" id="ARBA00022737"/>
    </source>
</evidence>
<keyword evidence="7" id="KW-1185">Reference proteome</keyword>
<name>A0ABR2RV11_9ROSI</name>
<evidence type="ECO:0000259" key="5">
    <source>
        <dbReference type="Pfam" id="PF23598"/>
    </source>
</evidence>
<evidence type="ECO:0000313" key="6">
    <source>
        <dbReference type="EMBL" id="KAK9016694.1"/>
    </source>
</evidence>